<keyword evidence="3" id="KW-1185">Reference proteome</keyword>
<accession>A0A4V4NFL9</accession>
<reference evidence="2 3" key="1">
    <citation type="journal article" date="2019" name="Front. Genet.">
        <title>Whole-Genome Sequencing of the Opportunistic Yeast Pathogen Candida inconspicua Uncovers Its Hybrid Origin.</title>
        <authorList>
            <person name="Mixao V."/>
            <person name="Hansen A.P."/>
            <person name="Saus E."/>
            <person name="Boekhout T."/>
            <person name="Lass-Florl C."/>
            <person name="Gabaldon T."/>
        </authorList>
    </citation>
    <scope>NUCLEOTIDE SEQUENCE [LARGE SCALE GENOMIC DNA]</scope>
    <source>
        <strain evidence="2 3">CBS 180</strain>
    </source>
</reference>
<name>A0A4V4NFL9_9ASCO</name>
<dbReference type="OrthoDB" id="4023481at2759"/>
<organism evidence="2 3">
    <name type="scientific">Pichia inconspicua</name>
    <dbReference type="NCBI Taxonomy" id="52247"/>
    <lineage>
        <taxon>Eukaryota</taxon>
        <taxon>Fungi</taxon>
        <taxon>Dikarya</taxon>
        <taxon>Ascomycota</taxon>
        <taxon>Saccharomycotina</taxon>
        <taxon>Pichiomycetes</taxon>
        <taxon>Pichiales</taxon>
        <taxon>Pichiaceae</taxon>
        <taxon>Pichia</taxon>
    </lineage>
</organism>
<evidence type="ECO:0000313" key="3">
    <source>
        <dbReference type="Proteomes" id="UP000307173"/>
    </source>
</evidence>
<dbReference type="EMBL" id="SELW01000463">
    <property type="protein sequence ID" value="TID26243.1"/>
    <property type="molecule type" value="Genomic_DNA"/>
</dbReference>
<dbReference type="Proteomes" id="UP000307173">
    <property type="component" value="Unassembled WGS sequence"/>
</dbReference>
<evidence type="ECO:0000256" key="1">
    <source>
        <dbReference type="SAM" id="MobiDB-lite"/>
    </source>
</evidence>
<dbReference type="AlphaFoldDB" id="A0A4V4NFL9"/>
<proteinExistence type="predicted"/>
<feature type="region of interest" description="Disordered" evidence="1">
    <location>
        <begin position="199"/>
        <end position="232"/>
    </location>
</feature>
<gene>
    <name evidence="2" type="ORF">CANINC_002775</name>
</gene>
<sequence length="232" mass="26705">MENPSTVLFAENWEKQGLSWDDIEFPNEDDNINLQHENLLQKFLSQDEELDNDLIVMGTNTPLFNSSYANRMKQKSRNLNWKDIALDTLQINPKSERSDIDRTLLKKPDFGSFELSIDKEIEKDIEINYNGDHQGDILNHAILNHNSDLFSKELETEVEETDFITNPRNISNPDISRTFSRQFNTPIVNNRTYLNSFQGSAQRGASQQRKSSTGHRNNASSAYTTPGHNNIR</sequence>
<comment type="caution">
    <text evidence="2">The sequence shown here is derived from an EMBL/GenBank/DDBJ whole genome shotgun (WGS) entry which is preliminary data.</text>
</comment>
<evidence type="ECO:0000313" key="2">
    <source>
        <dbReference type="EMBL" id="TID26243.1"/>
    </source>
</evidence>
<protein>
    <submittedName>
        <fullName evidence="2">Uncharacterized protein</fullName>
    </submittedName>
</protein>